<dbReference type="AlphaFoldDB" id="A0A6M3M2X1"/>
<evidence type="ECO:0000313" key="1">
    <source>
        <dbReference type="EMBL" id="QJB02161.1"/>
    </source>
</evidence>
<name>A0A6M3M2X1_9ZZZZ</name>
<dbReference type="EMBL" id="MT143763">
    <property type="protein sequence ID" value="QJB02161.1"/>
    <property type="molecule type" value="Genomic_DNA"/>
</dbReference>
<accession>A0A6M3M2X1</accession>
<sequence>MASHIVPWTVVIWENFWEEVIHVFEKEANLDMVQRLHSMKTQFEMEVDKDELDRILKR</sequence>
<reference evidence="1" key="1">
    <citation type="submission" date="2020-03" db="EMBL/GenBank/DDBJ databases">
        <title>The deep terrestrial virosphere.</title>
        <authorList>
            <person name="Holmfeldt K."/>
            <person name="Nilsson E."/>
            <person name="Simone D."/>
            <person name="Lopez-Fernandez M."/>
            <person name="Wu X."/>
            <person name="de Brujin I."/>
            <person name="Lundin D."/>
            <person name="Andersson A."/>
            <person name="Bertilsson S."/>
            <person name="Dopson M."/>
        </authorList>
    </citation>
    <scope>NUCLEOTIDE SEQUENCE</scope>
    <source>
        <strain evidence="1">MM171B01435</strain>
    </source>
</reference>
<protein>
    <submittedName>
        <fullName evidence="1">Uncharacterized protein</fullName>
    </submittedName>
</protein>
<organism evidence="1">
    <name type="scientific">viral metagenome</name>
    <dbReference type="NCBI Taxonomy" id="1070528"/>
    <lineage>
        <taxon>unclassified sequences</taxon>
        <taxon>metagenomes</taxon>
        <taxon>organismal metagenomes</taxon>
    </lineage>
</organism>
<gene>
    <name evidence="1" type="ORF">MM171B01435_0004</name>
</gene>
<proteinExistence type="predicted"/>